<dbReference type="Proteomes" id="UP001596152">
    <property type="component" value="Unassembled WGS sequence"/>
</dbReference>
<keyword evidence="1" id="KW-0812">Transmembrane</keyword>
<evidence type="ECO:0000313" key="3">
    <source>
        <dbReference type="EMBL" id="MFC5343060.1"/>
    </source>
</evidence>
<dbReference type="InterPro" id="IPR042302">
    <property type="entry name" value="E1_FCCH_sf"/>
</dbReference>
<sequence>MRIVNRMMQRARDVVRGFASDRRGNVAMISAFVIPLLLLITFGGIDIHRASTVKANLQDALDAATLAAARSQYIDDAGITQVGLASLQANLAPYKDISLVTSATTFRLDSNGTVIGDATVNVSALVASIILPRTGAATGSIIPVGAHSEVTRSSQNVEVALVLDTTGSMLGSKISDLKLAAKDLVDIVVQDVQTPWYSKVSIVPYSMAVNVGTAAATARGTPIGSTNISAITWYTGTPKLVTAATRANPAVITAAAHGFANGDKVVIWGQGNMSQMNGRIFTVANRATNTFQLSGVSSSSWSSFSNNNLTYVAKCARTDCNPTVTANGHGIPNTSDASVYLTDIGGMDQLNDTGYSATYVNANQYTIDTVGYGVFSAGGKSWCGQYGCTWRVFTNAEGNLRSYSASTCVTERTGSNAYRDVSPSTTRVSFNYPAPSNPCLSNLVRPLSSNITTIKSQIDGLTASGSTGGHVGVAWGWYTVSPNFNSMWSSSGAAGAYARETLKAVVLMTDGEYNSAYCSGVISQDSTTGSDANATHINCDAPNGSAFDQSMALCTAMKQAGVIVYTVGFQVVNDQRARNLVNGCASSPDYVYLPTSGSDLRQSFQAIGRDITNLRISR</sequence>
<name>A0ABW0FMT0_9CAUL</name>
<dbReference type="Pfam" id="PF13400">
    <property type="entry name" value="Tad"/>
    <property type="match status" value="1"/>
</dbReference>
<proteinExistence type="predicted"/>
<evidence type="ECO:0000313" key="4">
    <source>
        <dbReference type="Proteomes" id="UP001596152"/>
    </source>
</evidence>
<organism evidence="3 4">
    <name type="scientific">Brevundimonas staleyi</name>
    <dbReference type="NCBI Taxonomy" id="74326"/>
    <lineage>
        <taxon>Bacteria</taxon>
        <taxon>Pseudomonadati</taxon>
        <taxon>Pseudomonadota</taxon>
        <taxon>Alphaproteobacteria</taxon>
        <taxon>Caulobacterales</taxon>
        <taxon>Caulobacteraceae</taxon>
        <taxon>Brevundimonas</taxon>
    </lineage>
</organism>
<dbReference type="InterPro" id="IPR028087">
    <property type="entry name" value="Tad_N"/>
</dbReference>
<gene>
    <name evidence="3" type="ORF">ACFPIE_03980</name>
</gene>
<keyword evidence="1" id="KW-0472">Membrane</keyword>
<protein>
    <submittedName>
        <fullName evidence="3">Pilus assembly protein TadG-related protein</fullName>
    </submittedName>
</protein>
<dbReference type="EMBL" id="JBHSLF010000008">
    <property type="protein sequence ID" value="MFC5343060.1"/>
    <property type="molecule type" value="Genomic_DNA"/>
</dbReference>
<feature type="transmembrane region" description="Helical" evidence="1">
    <location>
        <begin position="26"/>
        <end position="45"/>
    </location>
</feature>
<dbReference type="Gene3D" id="3.40.50.410">
    <property type="entry name" value="von Willebrand factor, type A domain"/>
    <property type="match status" value="2"/>
</dbReference>
<keyword evidence="4" id="KW-1185">Reference proteome</keyword>
<dbReference type="RefSeq" id="WP_374037235.1">
    <property type="nucleotide sequence ID" value="NZ_CP169082.1"/>
</dbReference>
<keyword evidence="1" id="KW-1133">Transmembrane helix</keyword>
<evidence type="ECO:0000256" key="1">
    <source>
        <dbReference type="SAM" id="Phobius"/>
    </source>
</evidence>
<comment type="caution">
    <text evidence="3">The sequence shown here is derived from an EMBL/GenBank/DDBJ whole genome shotgun (WGS) entry which is preliminary data.</text>
</comment>
<dbReference type="InterPro" id="IPR036465">
    <property type="entry name" value="vWFA_dom_sf"/>
</dbReference>
<evidence type="ECO:0000259" key="2">
    <source>
        <dbReference type="Pfam" id="PF13400"/>
    </source>
</evidence>
<accession>A0ABW0FMT0</accession>
<feature type="domain" description="Putative Flp pilus-assembly TadG-like N-terminal" evidence="2">
    <location>
        <begin position="24"/>
        <end position="70"/>
    </location>
</feature>
<dbReference type="Gene3D" id="2.40.30.180">
    <property type="entry name" value="Ubiquitin-activating enzyme E1, FCCH domain"/>
    <property type="match status" value="1"/>
</dbReference>
<reference evidence="4" key="1">
    <citation type="journal article" date="2019" name="Int. J. Syst. Evol. Microbiol.">
        <title>The Global Catalogue of Microorganisms (GCM) 10K type strain sequencing project: providing services to taxonomists for standard genome sequencing and annotation.</title>
        <authorList>
            <consortium name="The Broad Institute Genomics Platform"/>
            <consortium name="The Broad Institute Genome Sequencing Center for Infectious Disease"/>
            <person name="Wu L."/>
            <person name="Ma J."/>
        </authorList>
    </citation>
    <scope>NUCLEOTIDE SEQUENCE [LARGE SCALE GENOMIC DNA]</scope>
    <source>
        <strain evidence="4">JCM 12125</strain>
    </source>
</reference>
<dbReference type="SUPFAM" id="SSF53300">
    <property type="entry name" value="vWA-like"/>
    <property type="match status" value="1"/>
</dbReference>